<dbReference type="InterPro" id="IPR001304">
    <property type="entry name" value="C-type_lectin-like"/>
</dbReference>
<keyword evidence="1" id="KW-0732">Signal</keyword>
<dbReference type="InterPro" id="IPR016187">
    <property type="entry name" value="CTDL_fold"/>
</dbReference>
<dbReference type="PROSITE" id="PS50041">
    <property type="entry name" value="C_TYPE_LECTIN_2"/>
    <property type="match status" value="3"/>
</dbReference>
<protein>
    <recommendedName>
        <fullName evidence="2">C-type lectin domain-containing protein</fullName>
    </recommendedName>
</protein>
<feature type="chain" id="PRO_5044589371" description="C-type lectin domain-containing protein" evidence="1">
    <location>
        <begin position="25"/>
        <end position="442"/>
    </location>
</feature>
<feature type="domain" description="C-type lectin" evidence="2">
    <location>
        <begin position="256"/>
        <end position="377"/>
    </location>
</feature>
<organism evidence="3 4">
    <name type="scientific">Paramormyrops kingsleyae</name>
    <dbReference type="NCBI Taxonomy" id="1676925"/>
    <lineage>
        <taxon>Eukaryota</taxon>
        <taxon>Metazoa</taxon>
        <taxon>Chordata</taxon>
        <taxon>Craniata</taxon>
        <taxon>Vertebrata</taxon>
        <taxon>Euteleostomi</taxon>
        <taxon>Actinopterygii</taxon>
        <taxon>Neopterygii</taxon>
        <taxon>Teleostei</taxon>
        <taxon>Osteoglossocephala</taxon>
        <taxon>Osteoglossomorpha</taxon>
        <taxon>Osteoglossiformes</taxon>
        <taxon>Mormyridae</taxon>
        <taxon>Paramormyrops</taxon>
    </lineage>
</organism>
<keyword evidence="4" id="KW-1185">Reference proteome</keyword>
<dbReference type="Ensembl" id="ENSPKIT00000010797.1">
    <property type="protein sequence ID" value="ENSPKIP00000029992.1"/>
    <property type="gene ID" value="ENSPKIG00000011011.1"/>
</dbReference>
<dbReference type="Ensembl" id="ENSPKIT00000010776.1">
    <property type="protein sequence ID" value="ENSPKIP00000029972.1"/>
    <property type="gene ID" value="ENSPKIG00000011011.1"/>
</dbReference>
<evidence type="ECO:0000256" key="1">
    <source>
        <dbReference type="SAM" id="SignalP"/>
    </source>
</evidence>
<dbReference type="SMART" id="SM00034">
    <property type="entry name" value="CLECT"/>
    <property type="match status" value="3"/>
</dbReference>
<dbReference type="InterPro" id="IPR016186">
    <property type="entry name" value="C-type_lectin-like/link_sf"/>
</dbReference>
<evidence type="ECO:0000313" key="4">
    <source>
        <dbReference type="Proteomes" id="UP000261540"/>
    </source>
</evidence>
<dbReference type="PANTHER" id="PTHR45784">
    <property type="entry name" value="C-TYPE LECTIN DOMAIN FAMILY 20 MEMBER A-RELATED"/>
    <property type="match status" value="1"/>
</dbReference>
<proteinExistence type="predicted"/>
<reference evidence="3" key="1">
    <citation type="submission" date="2025-05" db="UniProtKB">
        <authorList>
            <consortium name="Ensembl"/>
        </authorList>
    </citation>
    <scope>IDENTIFICATION</scope>
</reference>
<dbReference type="CDD" id="cd00037">
    <property type="entry name" value="CLECT"/>
    <property type="match status" value="1"/>
</dbReference>
<dbReference type="SUPFAM" id="SSF56436">
    <property type="entry name" value="C-type lectin-like"/>
    <property type="match status" value="3"/>
</dbReference>
<dbReference type="STRING" id="1676925.ENSPKIP00000029972"/>
<feature type="domain" description="C-type lectin" evidence="2">
    <location>
        <begin position="152"/>
        <end position="261"/>
    </location>
</feature>
<sequence length="442" mass="51264">MMGCNVFLLLKLLLISEFHSHCSCLSHQYHFVNINLTWTDAQTYCRENYTDLATIDNMEEMKRLTESVGSDYTGEAWIGLKNGTSWRWQWSSGEGGTGYTNWDTGAKYNQNSGNYCVGMKDTSDWNNIPCSYQSKTGYFICYTDLTCKDGINATWNFTLIKENMNWSDAQSYCRHNYTDLATVRNKEDNALIHAMFQKGTFVWIGLFRDTWEWSDLSNSSFRNWKMGQNDNKNNACALAQVTWPGTWDMTPCDEKHPFLCYDDNLILVNRTMTWNEALNYCRTNYLDLVSVHNEEIQYWVSRMAEKASTDHVWLGLRFSCYLNFWFWVSAENVCYQNWAPNNTSNSNLCGTTGAVQSKDPHYWVSLPETKELNFICSKYPILTGKRTVVRLTVRTDGEIKDPEFSSHLLMQLQEKLISAGMSENTTLSWRTQPDGQIFHLKD</sequence>
<feature type="domain" description="C-type lectin" evidence="2">
    <location>
        <begin position="29"/>
        <end position="133"/>
    </location>
</feature>
<dbReference type="Pfam" id="PF00059">
    <property type="entry name" value="Lectin_C"/>
    <property type="match status" value="3"/>
</dbReference>
<accession>A0A3B3SGW7</accession>
<feature type="signal peptide" evidence="1">
    <location>
        <begin position="1"/>
        <end position="24"/>
    </location>
</feature>
<dbReference type="AlphaFoldDB" id="A0A3B3SGW7"/>
<evidence type="ECO:0000313" key="3">
    <source>
        <dbReference type="Ensembl" id="ENSPKIP00000029972.1"/>
    </source>
</evidence>
<evidence type="ECO:0000259" key="2">
    <source>
        <dbReference type="PROSITE" id="PS50041"/>
    </source>
</evidence>
<dbReference type="PANTHER" id="PTHR45784:SF3">
    <property type="entry name" value="C-TYPE LECTIN DOMAIN FAMILY 4 MEMBER K-LIKE-RELATED"/>
    <property type="match status" value="1"/>
</dbReference>
<name>A0A3B3SGW7_9TELE</name>
<dbReference type="Gene3D" id="3.10.100.10">
    <property type="entry name" value="Mannose-Binding Protein A, subunit A"/>
    <property type="match status" value="3"/>
</dbReference>
<dbReference type="Proteomes" id="UP000261540">
    <property type="component" value="Unplaced"/>
</dbReference>
<dbReference type="GeneTree" id="ENSGT01100000263473"/>